<dbReference type="GO" id="GO:0005524">
    <property type="term" value="F:ATP binding"/>
    <property type="evidence" value="ECO:0007669"/>
    <property type="project" value="UniProtKB-KW"/>
</dbReference>
<keyword evidence="3" id="KW-0547">Nucleotide-binding</keyword>
<dbReference type="Gene3D" id="2.40.50.100">
    <property type="match status" value="1"/>
</dbReference>
<dbReference type="InterPro" id="IPR017871">
    <property type="entry name" value="ABC_transporter-like_CS"/>
</dbReference>
<evidence type="ECO:0000256" key="1">
    <source>
        <dbReference type="ARBA" id="ARBA00022448"/>
    </source>
</evidence>
<dbReference type="Pfam" id="PF00005">
    <property type="entry name" value="ABC_tran"/>
    <property type="match status" value="1"/>
</dbReference>
<keyword evidence="6" id="KW-0472">Membrane</keyword>
<dbReference type="InterPro" id="IPR040582">
    <property type="entry name" value="OB_MalK-like"/>
</dbReference>
<protein>
    <submittedName>
        <fullName evidence="8">ABC transporter ATP-binding protein</fullName>
    </submittedName>
</protein>
<reference evidence="8 9" key="1">
    <citation type="submission" date="2018-08" db="EMBL/GenBank/DDBJ databases">
        <title>A genome reference for cultivated species of the human gut microbiota.</title>
        <authorList>
            <person name="Zou Y."/>
            <person name="Xue W."/>
            <person name="Luo G."/>
        </authorList>
    </citation>
    <scope>NUCLEOTIDE SEQUENCE [LARGE SCALE GENOMIC DNA]</scope>
    <source>
        <strain evidence="8 9">AF22-12AC</strain>
    </source>
</reference>
<gene>
    <name evidence="8" type="ORF">DWX93_15235</name>
</gene>
<dbReference type="AlphaFoldDB" id="A0A395V5L9"/>
<name>A0A395V5L9_9FIRM</name>
<dbReference type="EMBL" id="QRVL01000020">
    <property type="protein sequence ID" value="RGS36672.1"/>
    <property type="molecule type" value="Genomic_DNA"/>
</dbReference>
<keyword evidence="1" id="KW-0813">Transport</keyword>
<dbReference type="CDD" id="cd03301">
    <property type="entry name" value="ABC_MalK_N"/>
    <property type="match status" value="1"/>
</dbReference>
<dbReference type="InterPro" id="IPR027417">
    <property type="entry name" value="P-loop_NTPase"/>
</dbReference>
<dbReference type="RefSeq" id="WP_118098373.1">
    <property type="nucleotide sequence ID" value="NZ_QRVL01000020.1"/>
</dbReference>
<accession>A0A395V5L9</accession>
<dbReference type="SUPFAM" id="SSF52540">
    <property type="entry name" value="P-loop containing nucleoside triphosphate hydrolases"/>
    <property type="match status" value="1"/>
</dbReference>
<dbReference type="Proteomes" id="UP000266172">
    <property type="component" value="Unassembled WGS sequence"/>
</dbReference>
<sequence length="366" mass="41165">MAELALEHVGKVYRNGYEAIHDFSLEIKEGEFLILVGPSGCGKSTLLRMIAGLEDISSGELWVDGEIENYKEPRERNLAMVFQNYALYPNMSVYDNIAFSLSVRKVDKKEIKKKVYDTAKMLGIEHLLDRRPGELSGGQKQRVAIGNAIIRNPRALLMDEPLSNLDAKLRTQMRVELAALQHAVGTTTIYVTHDQTETMTLGTRIVVMRDGKMQQVDTPAYLYAKPVNRFVAGFIGTPSMNFFEAQVVPWEEAPALLVGEYRMMPCREDAARISRHGSDSVILGIRPENILWEAPECVSAGADYVEAMILEVELLGAEKLLFFLLYGKKYVAKIPAEYAARAGEVRRLYFDMTAIHLFDCASEMRI</sequence>
<keyword evidence="5" id="KW-1278">Translocase</keyword>
<evidence type="ECO:0000313" key="8">
    <source>
        <dbReference type="EMBL" id="RGS36672.1"/>
    </source>
</evidence>
<dbReference type="InterPro" id="IPR008995">
    <property type="entry name" value="Mo/tungstate-bd_C_term_dom"/>
</dbReference>
<keyword evidence="2" id="KW-1003">Cell membrane</keyword>
<dbReference type="InterPro" id="IPR003439">
    <property type="entry name" value="ABC_transporter-like_ATP-bd"/>
</dbReference>
<proteinExistence type="predicted"/>
<dbReference type="SUPFAM" id="SSF50331">
    <property type="entry name" value="MOP-like"/>
    <property type="match status" value="1"/>
</dbReference>
<dbReference type="Pfam" id="PF17912">
    <property type="entry name" value="OB_MalK"/>
    <property type="match status" value="1"/>
</dbReference>
<dbReference type="SMART" id="SM00382">
    <property type="entry name" value="AAA"/>
    <property type="match status" value="1"/>
</dbReference>
<evidence type="ECO:0000256" key="4">
    <source>
        <dbReference type="ARBA" id="ARBA00022840"/>
    </source>
</evidence>
<dbReference type="Gene3D" id="3.40.50.300">
    <property type="entry name" value="P-loop containing nucleotide triphosphate hydrolases"/>
    <property type="match status" value="1"/>
</dbReference>
<dbReference type="PROSITE" id="PS50893">
    <property type="entry name" value="ABC_TRANSPORTER_2"/>
    <property type="match status" value="1"/>
</dbReference>
<evidence type="ECO:0000256" key="5">
    <source>
        <dbReference type="ARBA" id="ARBA00022967"/>
    </source>
</evidence>
<feature type="domain" description="ABC transporter" evidence="7">
    <location>
        <begin position="4"/>
        <end position="235"/>
    </location>
</feature>
<dbReference type="InterPro" id="IPR012340">
    <property type="entry name" value="NA-bd_OB-fold"/>
</dbReference>
<evidence type="ECO:0000256" key="6">
    <source>
        <dbReference type="ARBA" id="ARBA00023136"/>
    </source>
</evidence>
<dbReference type="PROSITE" id="PS00211">
    <property type="entry name" value="ABC_TRANSPORTER_1"/>
    <property type="match status" value="1"/>
</dbReference>
<dbReference type="PANTHER" id="PTHR43875">
    <property type="entry name" value="MALTODEXTRIN IMPORT ATP-BINDING PROTEIN MSMX"/>
    <property type="match status" value="1"/>
</dbReference>
<dbReference type="InterPro" id="IPR015855">
    <property type="entry name" value="ABC_transpr_MalK-like"/>
</dbReference>
<evidence type="ECO:0000256" key="3">
    <source>
        <dbReference type="ARBA" id="ARBA00022741"/>
    </source>
</evidence>
<dbReference type="GO" id="GO:0140359">
    <property type="term" value="F:ABC-type transporter activity"/>
    <property type="evidence" value="ECO:0007669"/>
    <property type="project" value="InterPro"/>
</dbReference>
<comment type="caution">
    <text evidence="8">The sequence shown here is derived from an EMBL/GenBank/DDBJ whole genome shotgun (WGS) entry which is preliminary data.</text>
</comment>
<dbReference type="InterPro" id="IPR047641">
    <property type="entry name" value="ABC_transpr_MalK/UgpC-like"/>
</dbReference>
<dbReference type="GO" id="GO:0055052">
    <property type="term" value="C:ATP-binding cassette (ABC) transporter complex, substrate-binding subunit-containing"/>
    <property type="evidence" value="ECO:0007669"/>
    <property type="project" value="TreeGrafter"/>
</dbReference>
<evidence type="ECO:0000313" key="9">
    <source>
        <dbReference type="Proteomes" id="UP000266172"/>
    </source>
</evidence>
<dbReference type="Gene3D" id="2.40.50.140">
    <property type="entry name" value="Nucleic acid-binding proteins"/>
    <property type="match status" value="1"/>
</dbReference>
<dbReference type="GO" id="GO:0008643">
    <property type="term" value="P:carbohydrate transport"/>
    <property type="evidence" value="ECO:0007669"/>
    <property type="project" value="InterPro"/>
</dbReference>
<dbReference type="FunFam" id="3.40.50.300:FF:000042">
    <property type="entry name" value="Maltose/maltodextrin ABC transporter, ATP-binding protein"/>
    <property type="match status" value="1"/>
</dbReference>
<dbReference type="InterPro" id="IPR003593">
    <property type="entry name" value="AAA+_ATPase"/>
</dbReference>
<organism evidence="8 9">
    <name type="scientific">Roseburia hominis</name>
    <dbReference type="NCBI Taxonomy" id="301301"/>
    <lineage>
        <taxon>Bacteria</taxon>
        <taxon>Bacillati</taxon>
        <taxon>Bacillota</taxon>
        <taxon>Clostridia</taxon>
        <taxon>Lachnospirales</taxon>
        <taxon>Lachnospiraceae</taxon>
        <taxon>Roseburia</taxon>
    </lineage>
</organism>
<evidence type="ECO:0000256" key="2">
    <source>
        <dbReference type="ARBA" id="ARBA00022475"/>
    </source>
</evidence>
<dbReference type="NCBIfam" id="NF008653">
    <property type="entry name" value="PRK11650.1"/>
    <property type="match status" value="1"/>
</dbReference>
<dbReference type="PANTHER" id="PTHR43875:SF15">
    <property type="entry name" value="TREHALOSE IMPORT ATP-BINDING PROTEIN SUGC"/>
    <property type="match status" value="1"/>
</dbReference>
<dbReference type="GO" id="GO:0016887">
    <property type="term" value="F:ATP hydrolysis activity"/>
    <property type="evidence" value="ECO:0007669"/>
    <property type="project" value="InterPro"/>
</dbReference>
<keyword evidence="4 8" id="KW-0067">ATP-binding</keyword>
<evidence type="ECO:0000259" key="7">
    <source>
        <dbReference type="PROSITE" id="PS50893"/>
    </source>
</evidence>